<dbReference type="PANTHER" id="PTHR36178:SF1">
    <property type="entry name" value="SODIUM_GLUTAMATE SYMPORTER"/>
    <property type="match status" value="1"/>
</dbReference>
<feature type="transmembrane region" description="Helical" evidence="1">
    <location>
        <begin position="238"/>
        <end position="261"/>
    </location>
</feature>
<feature type="transmembrane region" description="Helical" evidence="1">
    <location>
        <begin position="50"/>
        <end position="73"/>
    </location>
</feature>
<evidence type="ECO:0000256" key="1">
    <source>
        <dbReference type="SAM" id="Phobius"/>
    </source>
</evidence>
<feature type="transmembrane region" description="Helical" evidence="1">
    <location>
        <begin position="434"/>
        <end position="453"/>
    </location>
</feature>
<dbReference type="GO" id="GO:0015813">
    <property type="term" value="P:L-glutamate transmembrane transport"/>
    <property type="evidence" value="ECO:0007669"/>
    <property type="project" value="InterPro"/>
</dbReference>
<evidence type="ECO:0000313" key="3">
    <source>
        <dbReference type="Proteomes" id="UP000030491"/>
    </source>
</evidence>
<feature type="transmembrane region" description="Helical" evidence="1">
    <location>
        <begin position="20"/>
        <end position="38"/>
    </location>
</feature>
<keyword evidence="1" id="KW-0472">Membrane</keyword>
<feature type="transmembrane region" description="Helical" evidence="1">
    <location>
        <begin position="336"/>
        <end position="359"/>
    </location>
</feature>
<keyword evidence="1" id="KW-1133">Transmembrane helix</keyword>
<dbReference type="EMBL" id="JNAJ01000011">
    <property type="protein sequence ID" value="KGF92020.1"/>
    <property type="molecule type" value="Genomic_DNA"/>
</dbReference>
<dbReference type="OrthoDB" id="9801557at2"/>
<dbReference type="RefSeq" id="WP_032513656.1">
    <property type="nucleotide sequence ID" value="NZ_JNAJ01000011.1"/>
</dbReference>
<protein>
    <submittedName>
        <fullName evidence="2">Putative sodium:solute symporter</fullName>
    </submittedName>
</protein>
<organism evidence="2 3">
    <name type="scientific">Prochlorococcus marinus str. MIT 9116</name>
    <dbReference type="NCBI Taxonomy" id="167544"/>
    <lineage>
        <taxon>Bacteria</taxon>
        <taxon>Bacillati</taxon>
        <taxon>Cyanobacteriota</taxon>
        <taxon>Cyanophyceae</taxon>
        <taxon>Synechococcales</taxon>
        <taxon>Prochlorococcaceae</taxon>
        <taxon>Prochlorococcus</taxon>
    </lineage>
</organism>
<keyword evidence="1" id="KW-0812">Transmembrane</keyword>
<dbReference type="GO" id="GO:0015501">
    <property type="term" value="F:glutamate:sodium symporter activity"/>
    <property type="evidence" value="ECO:0007669"/>
    <property type="project" value="InterPro"/>
</dbReference>
<evidence type="ECO:0000313" key="2">
    <source>
        <dbReference type="EMBL" id="KGF92020.1"/>
    </source>
</evidence>
<feature type="transmembrane region" description="Helical" evidence="1">
    <location>
        <begin position="182"/>
        <end position="204"/>
    </location>
</feature>
<gene>
    <name evidence="2" type="ORF">EU93_0834</name>
</gene>
<dbReference type="Proteomes" id="UP000030491">
    <property type="component" value="Unassembled WGS sequence"/>
</dbReference>
<dbReference type="GO" id="GO:0016020">
    <property type="term" value="C:membrane"/>
    <property type="evidence" value="ECO:0007669"/>
    <property type="project" value="InterPro"/>
</dbReference>
<comment type="caution">
    <text evidence="2">The sequence shown here is derived from an EMBL/GenBank/DDBJ whole genome shotgun (WGS) entry which is preliminary data.</text>
</comment>
<feature type="transmembrane region" description="Helical" evidence="1">
    <location>
        <begin position="79"/>
        <end position="97"/>
    </location>
</feature>
<feature type="transmembrane region" description="Helical" evidence="1">
    <location>
        <begin position="117"/>
        <end position="139"/>
    </location>
</feature>
<proteinExistence type="predicted"/>
<name>A0A0A1ZRI1_PROMR</name>
<reference evidence="3" key="1">
    <citation type="journal article" date="2014" name="Sci. Data">
        <title>Genomes of diverse isolates of the marine cyanobacterium Prochlorococcus.</title>
        <authorList>
            <person name="Biller S."/>
            <person name="Berube P."/>
            <person name="Thompson J."/>
            <person name="Kelly L."/>
            <person name="Roggensack S."/>
            <person name="Awad L."/>
            <person name="Roache-Johnson K."/>
            <person name="Ding H."/>
            <person name="Giovannoni S.J."/>
            <person name="Moore L.R."/>
            <person name="Chisholm S.W."/>
        </authorList>
    </citation>
    <scope>NUCLEOTIDE SEQUENCE [LARGE SCALE GENOMIC DNA]</scope>
</reference>
<sequence>MLLKSLNIFSLQNKDIFSNSLLISFLGFLIIFFFLIFGRRFKLAVQLERFGLPIAVISGILGISIGPFGTIHLLPKETINVWSNFPTPLLSLVFATLMMGRPIPNINGLVKPIFNQFLLALSLGFGQFFVGGLVVKYFLPPSMDTNPLMGCLIEVGFEGGHGAATIIGASFNRLGFPNGLDLGLAMATMGLLSSSLLGSIFIFLGRTLGLSDTETISEKKVDLKENTKIGISADLRILIINLGFSGMAISFGVLLLKILRYISSFFGEFSKEIIFSLPVFPFILIGSLLIRYILEKTKNTEFISNILQREIGILSTDLLIFTAMASLDIAVVFENWILILVFTLFGLFWNLICIAYFAYFIFKDYWFEKSLIEFGNSTGVVASGLLLLRLADPQNISRTLPIFTSKQLFAQLILSGGLFTVLAPLMISKIGIDYWTEICAVITFAILLIAFIFNKGELKKNQ</sequence>
<accession>A0A0A1ZRI1</accession>
<dbReference type="InterPro" id="IPR004445">
    <property type="entry name" value="GltS"/>
</dbReference>
<dbReference type="PANTHER" id="PTHR36178">
    <property type="entry name" value="SLR0625 PROTEIN"/>
    <property type="match status" value="1"/>
</dbReference>
<feature type="transmembrane region" description="Helical" evidence="1">
    <location>
        <begin position="408"/>
        <end position="427"/>
    </location>
</feature>
<dbReference type="AlphaFoldDB" id="A0A0A1ZRI1"/>
<feature type="transmembrane region" description="Helical" evidence="1">
    <location>
        <begin position="273"/>
        <end position="290"/>
    </location>
</feature>
<feature type="transmembrane region" description="Helical" evidence="1">
    <location>
        <begin position="311"/>
        <end position="330"/>
    </location>
</feature>